<dbReference type="EMBL" id="CP046620">
    <property type="protein sequence ID" value="QHQ37310.1"/>
    <property type="molecule type" value="Genomic_DNA"/>
</dbReference>
<evidence type="ECO:0000313" key="1">
    <source>
        <dbReference type="EMBL" id="QHQ37310.1"/>
    </source>
</evidence>
<proteinExistence type="predicted"/>
<gene>
    <name evidence="1" type="ORF">GO499_06775</name>
</gene>
<name>A0A6P1T6J8_9RHOB</name>
<protein>
    <submittedName>
        <fullName evidence="1">Uncharacterized protein</fullName>
    </submittedName>
</protein>
<dbReference type="KEGG" id="amaq:GO499_06775"/>
<reference evidence="1 2" key="1">
    <citation type="submission" date="2019-12" db="EMBL/GenBank/DDBJ databases">
        <title>Complete genome sequence of Algicella marina strain 9Alg 56(T) isolated from the red alga Tichocarpus crinitus.</title>
        <authorList>
            <person name="Kim S.-G."/>
            <person name="Nedashkovskaya O.I."/>
        </authorList>
    </citation>
    <scope>NUCLEOTIDE SEQUENCE [LARGE SCALE GENOMIC DNA]</scope>
    <source>
        <strain evidence="1 2">9Alg 56</strain>
    </source>
</reference>
<organism evidence="1 2">
    <name type="scientific">Algicella marina</name>
    <dbReference type="NCBI Taxonomy" id="2683284"/>
    <lineage>
        <taxon>Bacteria</taxon>
        <taxon>Pseudomonadati</taxon>
        <taxon>Pseudomonadota</taxon>
        <taxon>Alphaproteobacteria</taxon>
        <taxon>Rhodobacterales</taxon>
        <taxon>Paracoccaceae</taxon>
        <taxon>Algicella</taxon>
    </lineage>
</organism>
<keyword evidence="2" id="KW-1185">Reference proteome</keyword>
<sequence>MPDATVRIQAEAPPLRKIDCYCTDRTGGRREMGELVCLDVGGRRFLARCEMSLNNPMWREVSDTCVSASLGSLETLDRG</sequence>
<dbReference type="AlphaFoldDB" id="A0A6P1T6J8"/>
<accession>A0A6P1T6J8</accession>
<dbReference type="Proteomes" id="UP000464495">
    <property type="component" value="Chromosome"/>
</dbReference>
<evidence type="ECO:0000313" key="2">
    <source>
        <dbReference type="Proteomes" id="UP000464495"/>
    </source>
</evidence>